<sequence>MWKVIASLAFCAALLAGCGESRSTRVITGAAGGAVAGEVLAGEPLVGAAVGGGIGAVR</sequence>
<evidence type="ECO:0008006" key="3">
    <source>
        <dbReference type="Google" id="ProtNLM"/>
    </source>
</evidence>
<accession>A0A840SPF4</accession>
<reference evidence="1 2" key="1">
    <citation type="submission" date="2020-08" db="EMBL/GenBank/DDBJ databases">
        <title>Genomic Encyclopedia of Type Strains, Phase IV (KMG-IV): sequencing the most valuable type-strain genomes for metagenomic binning, comparative biology and taxonomic classification.</title>
        <authorList>
            <person name="Goeker M."/>
        </authorList>
    </citation>
    <scope>NUCLEOTIDE SEQUENCE [LARGE SCALE GENOMIC DNA]</scope>
    <source>
        <strain evidence="1 2">DSM 101730</strain>
    </source>
</reference>
<dbReference type="Proteomes" id="UP000549457">
    <property type="component" value="Unassembled WGS sequence"/>
</dbReference>
<evidence type="ECO:0000313" key="2">
    <source>
        <dbReference type="Proteomes" id="UP000549457"/>
    </source>
</evidence>
<proteinExistence type="predicted"/>
<keyword evidence="2" id="KW-1185">Reference proteome</keyword>
<gene>
    <name evidence="1" type="ORF">HNP73_001662</name>
</gene>
<dbReference type="RefSeq" id="WP_184148194.1">
    <property type="nucleotide sequence ID" value="NZ_JACHFM010000002.1"/>
</dbReference>
<dbReference type="AlphaFoldDB" id="A0A840SPF4"/>
<name>A0A840SPF4_9RHOB</name>
<evidence type="ECO:0000313" key="1">
    <source>
        <dbReference type="EMBL" id="MBB5221726.1"/>
    </source>
</evidence>
<organism evidence="1 2">
    <name type="scientific">Amaricoccus macauensis</name>
    <dbReference type="NCBI Taxonomy" id="57001"/>
    <lineage>
        <taxon>Bacteria</taxon>
        <taxon>Pseudomonadati</taxon>
        <taxon>Pseudomonadota</taxon>
        <taxon>Alphaproteobacteria</taxon>
        <taxon>Rhodobacterales</taxon>
        <taxon>Paracoccaceae</taxon>
        <taxon>Amaricoccus</taxon>
    </lineage>
</organism>
<dbReference type="PROSITE" id="PS51257">
    <property type="entry name" value="PROKAR_LIPOPROTEIN"/>
    <property type="match status" value="1"/>
</dbReference>
<protein>
    <recommendedName>
        <fullName evidence="3">YMGG-like Gly-zipper domain-containing protein</fullName>
    </recommendedName>
</protein>
<dbReference type="EMBL" id="JACHFM010000002">
    <property type="protein sequence ID" value="MBB5221726.1"/>
    <property type="molecule type" value="Genomic_DNA"/>
</dbReference>
<comment type="caution">
    <text evidence="1">The sequence shown here is derived from an EMBL/GenBank/DDBJ whole genome shotgun (WGS) entry which is preliminary data.</text>
</comment>